<dbReference type="CDD" id="cd06530">
    <property type="entry name" value="S26_SPase_I"/>
    <property type="match status" value="1"/>
</dbReference>
<evidence type="ECO:0000256" key="2">
    <source>
        <dbReference type="ARBA" id="ARBA00022692"/>
    </source>
</evidence>
<dbReference type="PANTHER" id="PTHR10806:SF6">
    <property type="entry name" value="SIGNAL PEPTIDASE COMPLEX CATALYTIC SUBUNIT SEC11"/>
    <property type="match status" value="1"/>
</dbReference>
<dbReference type="InterPro" id="IPR036286">
    <property type="entry name" value="LexA/Signal_pep-like_sf"/>
</dbReference>
<dbReference type="EMBL" id="CP016804">
    <property type="protein sequence ID" value="APE94481.1"/>
    <property type="molecule type" value="Genomic_DNA"/>
</dbReference>
<dbReference type="GO" id="GO:0004252">
    <property type="term" value="F:serine-type endopeptidase activity"/>
    <property type="evidence" value="ECO:0007669"/>
    <property type="project" value="InterPro"/>
</dbReference>
<keyword evidence="7" id="KW-1185">Reference proteome</keyword>
<dbReference type="EC" id="3.4.21.89" evidence="6"/>
<evidence type="ECO:0000313" key="6">
    <source>
        <dbReference type="EMBL" id="APE94481.1"/>
    </source>
</evidence>
<dbReference type="AlphaFoldDB" id="A0A1J1AA85"/>
<protein>
    <submittedName>
        <fullName evidence="6">Signal peptidase I</fullName>
        <ecNumber evidence="6">3.4.21.89</ecNumber>
    </submittedName>
</protein>
<comment type="subcellular location">
    <subcellularLocation>
        <location evidence="1">Membrane</location>
    </subcellularLocation>
</comment>
<dbReference type="PANTHER" id="PTHR10806">
    <property type="entry name" value="SIGNAL PEPTIDASE COMPLEX CATALYTIC SUBUNIT SEC11"/>
    <property type="match status" value="1"/>
</dbReference>
<evidence type="ECO:0000256" key="5">
    <source>
        <dbReference type="SAM" id="Phobius"/>
    </source>
</evidence>
<dbReference type="GO" id="GO:0009003">
    <property type="term" value="F:signal peptidase activity"/>
    <property type="evidence" value="ECO:0007669"/>
    <property type="project" value="UniProtKB-EC"/>
</dbReference>
<keyword evidence="6" id="KW-0378">Hydrolase</keyword>
<proteinExistence type="predicted"/>
<dbReference type="Proteomes" id="UP000186165">
    <property type="component" value="Chromosome"/>
</dbReference>
<keyword evidence="4 5" id="KW-0472">Membrane</keyword>
<organism evidence="6 7">
    <name type="scientific">Halodesulfurarchaeum formicicum</name>
    <dbReference type="NCBI Taxonomy" id="1873524"/>
    <lineage>
        <taxon>Archaea</taxon>
        <taxon>Methanobacteriati</taxon>
        <taxon>Methanobacteriota</taxon>
        <taxon>Stenosarchaea group</taxon>
        <taxon>Halobacteria</taxon>
        <taxon>Halobacteriales</taxon>
        <taxon>Halobacteriaceae</taxon>
        <taxon>Halodesulfurarchaeum</taxon>
    </lineage>
</organism>
<evidence type="ECO:0000256" key="4">
    <source>
        <dbReference type="ARBA" id="ARBA00023136"/>
    </source>
</evidence>
<evidence type="ECO:0000313" key="7">
    <source>
        <dbReference type="Proteomes" id="UP000186165"/>
    </source>
</evidence>
<dbReference type="SUPFAM" id="SSF51306">
    <property type="entry name" value="LexA/Signal peptidase"/>
    <property type="match status" value="1"/>
</dbReference>
<dbReference type="GO" id="GO:0006465">
    <property type="term" value="P:signal peptide processing"/>
    <property type="evidence" value="ECO:0007669"/>
    <property type="project" value="InterPro"/>
</dbReference>
<evidence type="ECO:0000256" key="3">
    <source>
        <dbReference type="ARBA" id="ARBA00022989"/>
    </source>
</evidence>
<name>A0A1J1AA85_9EURY</name>
<accession>A0A1J1AA85</accession>
<dbReference type="InterPro" id="IPR001733">
    <property type="entry name" value="Peptidase_S26B"/>
</dbReference>
<evidence type="ECO:0000256" key="1">
    <source>
        <dbReference type="ARBA" id="ARBA00004370"/>
    </source>
</evidence>
<gene>
    <name evidence="6" type="primary">lepB</name>
    <name evidence="6" type="ORF">HSR6_0004</name>
</gene>
<dbReference type="InterPro" id="IPR019533">
    <property type="entry name" value="Peptidase_S26"/>
</dbReference>
<sequence length="216" mass="23030">MQFLREIVVSLLIVVAVGFVLFAISGVWPPLVAVESDSMEPHLQKGDLVLVMDENRFEPAFAVGDTGVVTAAAGAENDYHRFGGPGDVIVYRPSGSAAATPIIHRAHLYVEADENWYDRADPDVIDASSCADLAACPAPHAGFITKGDNRVTNDYYDQTRGISTVVEPEWVKGRAVVRIPWVGWIRLVASDLTLPGLSATLFAGGTIGIGPGSQLA</sequence>
<reference evidence="7" key="1">
    <citation type="submission" date="2016-08" db="EMBL/GenBank/DDBJ databases">
        <title>Discovery of first anaerobic lithoheterotrophic haloarchae widely represented in hypersaline habitats.</title>
        <authorList>
            <person name="Sorokin D.Y."/>
            <person name="Kublanov I.V."/>
            <person name="Roman P."/>
            <person name="Sinninghe Damste J.S."/>
            <person name="Golyshin P.N."/>
            <person name="Rojo D."/>
            <person name="Ciordia S."/>
            <person name="Mena Md.C."/>
            <person name="Ferrer M."/>
            <person name="Smedile F."/>
            <person name="Messina E."/>
            <person name="La Cono V."/>
            <person name="Yakimov M.M."/>
        </authorList>
    </citation>
    <scope>NUCLEOTIDE SEQUENCE [LARGE SCALE GENOMIC DNA]</scope>
    <source>
        <strain evidence="7">HSR6</strain>
    </source>
</reference>
<keyword evidence="2 5" id="KW-0812">Transmembrane</keyword>
<keyword evidence="3 5" id="KW-1133">Transmembrane helix</keyword>
<dbReference type="KEGG" id="hhsr:HSR6_0004"/>
<dbReference type="GO" id="GO:0016020">
    <property type="term" value="C:membrane"/>
    <property type="evidence" value="ECO:0007669"/>
    <property type="project" value="UniProtKB-SubCell"/>
</dbReference>
<feature type="transmembrane region" description="Helical" evidence="5">
    <location>
        <begin position="7"/>
        <end position="28"/>
    </location>
</feature>